<evidence type="ECO:0000313" key="3">
    <source>
        <dbReference type="Proteomes" id="UP001595850"/>
    </source>
</evidence>
<sequence length="55" mass="6036">MGCGCNKRNRQQWEVVVGGRIVYTSTNKSTAETVARRYDGSEVREKSQQQAGAGS</sequence>
<comment type="caution">
    <text evidence="2">The sequence shown here is derived from an EMBL/GenBank/DDBJ whole genome shotgun (WGS) entry which is preliminary data.</text>
</comment>
<evidence type="ECO:0000313" key="2">
    <source>
        <dbReference type="EMBL" id="MFC4060237.1"/>
    </source>
</evidence>
<evidence type="ECO:0000256" key="1">
    <source>
        <dbReference type="SAM" id="MobiDB-lite"/>
    </source>
</evidence>
<proteinExistence type="predicted"/>
<evidence type="ECO:0008006" key="4">
    <source>
        <dbReference type="Google" id="ProtNLM"/>
    </source>
</evidence>
<gene>
    <name evidence="2" type="ORF">ACFOWE_18185</name>
</gene>
<dbReference type="EMBL" id="JBHSBM010000018">
    <property type="protein sequence ID" value="MFC4060237.1"/>
    <property type="molecule type" value="Genomic_DNA"/>
</dbReference>
<feature type="compositionally biased region" description="Basic and acidic residues" evidence="1">
    <location>
        <begin position="34"/>
        <end position="47"/>
    </location>
</feature>
<dbReference type="Proteomes" id="UP001595850">
    <property type="component" value="Unassembled WGS sequence"/>
</dbReference>
<name>A0ABV8IB64_9ACTN</name>
<feature type="region of interest" description="Disordered" evidence="1">
    <location>
        <begin position="30"/>
        <end position="55"/>
    </location>
</feature>
<dbReference type="RefSeq" id="WP_377289298.1">
    <property type="nucleotide sequence ID" value="NZ_JBHSBM010000018.1"/>
</dbReference>
<keyword evidence="3" id="KW-1185">Reference proteome</keyword>
<organism evidence="2 3">
    <name type="scientific">Planomonospora corallina</name>
    <dbReference type="NCBI Taxonomy" id="1806052"/>
    <lineage>
        <taxon>Bacteria</taxon>
        <taxon>Bacillati</taxon>
        <taxon>Actinomycetota</taxon>
        <taxon>Actinomycetes</taxon>
        <taxon>Streptosporangiales</taxon>
        <taxon>Streptosporangiaceae</taxon>
        <taxon>Planomonospora</taxon>
    </lineage>
</organism>
<accession>A0ABV8IB64</accession>
<reference evidence="3" key="1">
    <citation type="journal article" date="2019" name="Int. J. Syst. Evol. Microbiol.">
        <title>The Global Catalogue of Microorganisms (GCM) 10K type strain sequencing project: providing services to taxonomists for standard genome sequencing and annotation.</title>
        <authorList>
            <consortium name="The Broad Institute Genomics Platform"/>
            <consortium name="The Broad Institute Genome Sequencing Center for Infectious Disease"/>
            <person name="Wu L."/>
            <person name="Ma J."/>
        </authorList>
    </citation>
    <scope>NUCLEOTIDE SEQUENCE [LARGE SCALE GENOMIC DNA]</scope>
    <source>
        <strain evidence="3">TBRC 4489</strain>
    </source>
</reference>
<protein>
    <recommendedName>
        <fullName evidence="4">DUF1508 domain-containing protein</fullName>
    </recommendedName>
</protein>